<protein>
    <recommendedName>
        <fullName evidence="1">tRNA uridine(34) hydroxylase</fullName>
        <ecNumber evidence="1">1.14.-.-</ecNumber>
    </recommendedName>
    <alternativeName>
        <fullName evidence="1">tRNA hydroxylation protein O</fullName>
    </alternativeName>
</protein>
<dbReference type="PANTHER" id="PTHR43268:SF3">
    <property type="entry name" value="RHODANESE-LIKE DOMAIN-CONTAINING PROTEIN 7-RELATED"/>
    <property type="match status" value="1"/>
</dbReference>
<dbReference type="PROSITE" id="PS50206">
    <property type="entry name" value="RHODANESE_3"/>
    <property type="match status" value="1"/>
</dbReference>
<evidence type="ECO:0000259" key="2">
    <source>
        <dbReference type="PROSITE" id="PS50206"/>
    </source>
</evidence>
<evidence type="ECO:0000313" key="3">
    <source>
        <dbReference type="EMBL" id="QYF48363.1"/>
    </source>
</evidence>
<dbReference type="CDD" id="cd01518">
    <property type="entry name" value="RHOD_YceA"/>
    <property type="match status" value="1"/>
</dbReference>
<proteinExistence type="inferred from homology"/>
<dbReference type="Pfam" id="PF00581">
    <property type="entry name" value="Rhodanese"/>
    <property type="match status" value="1"/>
</dbReference>
<comment type="similarity">
    <text evidence="1">Belongs to the TrhO family.</text>
</comment>
<dbReference type="Proteomes" id="UP000826014">
    <property type="component" value="Chromosome"/>
</dbReference>
<keyword evidence="1" id="KW-0819">tRNA processing</keyword>
<dbReference type="HAMAP" id="MF_00469">
    <property type="entry name" value="TrhO"/>
    <property type="match status" value="1"/>
</dbReference>
<feature type="domain" description="Rhodanese" evidence="2">
    <location>
        <begin position="124"/>
        <end position="216"/>
    </location>
</feature>
<evidence type="ECO:0000313" key="4">
    <source>
        <dbReference type="Proteomes" id="UP000826014"/>
    </source>
</evidence>
<dbReference type="InterPro" id="IPR040503">
    <property type="entry name" value="TRHO_N"/>
</dbReference>
<gene>
    <name evidence="1" type="primary">trhO</name>
    <name evidence="3" type="ORF">RHABOEDO_000509</name>
</gene>
<reference evidence="3 4" key="1">
    <citation type="journal article" date="2022" name="bioRxiv">
        <title>Ecology and evolution of chlamydial symbionts of arthropods.</title>
        <authorList>
            <person name="Halter T."/>
            <person name="Koestlbacher S."/>
            <person name="Collingro A."/>
            <person name="Sixt B.S."/>
            <person name="Toenshoff E.R."/>
            <person name="Hendrickx F."/>
            <person name="Kostanjsek R."/>
            <person name="Horn M."/>
        </authorList>
    </citation>
    <scope>NUCLEOTIDE SEQUENCE [LARGE SCALE GENOMIC DNA]</scope>
    <source>
        <strain evidence="3">W744xW776</strain>
    </source>
</reference>
<dbReference type="Gene3D" id="3.40.250.10">
    <property type="entry name" value="Rhodanese-like domain"/>
    <property type="match status" value="1"/>
</dbReference>
<keyword evidence="4" id="KW-1185">Reference proteome</keyword>
<dbReference type="NCBIfam" id="NF001135">
    <property type="entry name" value="PRK00142.1-3"/>
    <property type="match status" value="1"/>
</dbReference>
<accession>A0ABX8UZG7</accession>
<dbReference type="InterPro" id="IPR022111">
    <property type="entry name" value="Rhodanese_C"/>
</dbReference>
<name>A0ABX8UZG7_9BACT</name>
<comment type="function">
    <text evidence="1">Catalyzes oxygen-dependent 5-hydroxyuridine (ho5U) modification at position 34 in tRNAs.</text>
</comment>
<dbReference type="InterPro" id="IPR036873">
    <property type="entry name" value="Rhodanese-like_dom_sf"/>
</dbReference>
<dbReference type="Pfam" id="PF17773">
    <property type="entry name" value="UPF0176_N"/>
    <property type="match status" value="1"/>
</dbReference>
<dbReference type="RefSeq" id="WP_215217274.1">
    <property type="nucleotide sequence ID" value="NZ_CP075587.1"/>
</dbReference>
<dbReference type="SUPFAM" id="SSF52821">
    <property type="entry name" value="Rhodanese/Cell cycle control phosphatase"/>
    <property type="match status" value="1"/>
</dbReference>
<organism evidence="3 4">
    <name type="scientific">Candidatus Rhabdochlamydia oedothoracis</name>
    <dbReference type="NCBI Taxonomy" id="2720720"/>
    <lineage>
        <taxon>Bacteria</taxon>
        <taxon>Pseudomonadati</taxon>
        <taxon>Chlamydiota</taxon>
        <taxon>Chlamydiia</taxon>
        <taxon>Parachlamydiales</taxon>
        <taxon>Candidatus Rhabdochlamydiaceae</taxon>
        <taxon>Candidatus Rhabdochlamydia</taxon>
    </lineage>
</organism>
<dbReference type="EMBL" id="CP075587">
    <property type="protein sequence ID" value="QYF48363.1"/>
    <property type="molecule type" value="Genomic_DNA"/>
</dbReference>
<sequence>MQKDYWIIAYYIFTPIEDPLKEVQRQQKFLENKDIKCRIYIAHNGINAQISGCKTDAQIYLEWMKKDARFKEISFKIDFYDEHVFPKACVKFRKQLVALDEEVDLELTGTHVSPKEWKEMLENRDESVLLIDVRNQYEWELGHFVGAELPCLKNFRDFSPYAKKLKNHYDPNQTKVMMYCTGGIRCELYSALLKKEGFSEIYQLDGGVINYGKQESTAHWRGKLFVFDDRLSVCIDEKVDEVISHCSHCKTSSDTYYNCANMDCNELFLCCLTCAEKFKGCCSDTCMSAGRVRLYQAVTRPKPFRRYSSKENGLN</sequence>
<dbReference type="Gene3D" id="3.30.70.100">
    <property type="match status" value="1"/>
</dbReference>
<dbReference type="NCBIfam" id="NF001134">
    <property type="entry name" value="PRK00142.1-2"/>
    <property type="match status" value="1"/>
</dbReference>
<dbReference type="InterPro" id="IPR001763">
    <property type="entry name" value="Rhodanese-like_dom"/>
</dbReference>
<dbReference type="SMART" id="SM00450">
    <property type="entry name" value="RHOD"/>
    <property type="match status" value="1"/>
</dbReference>
<dbReference type="InterPro" id="IPR020936">
    <property type="entry name" value="TrhO"/>
</dbReference>
<evidence type="ECO:0000256" key="1">
    <source>
        <dbReference type="HAMAP-Rule" id="MF_00469"/>
    </source>
</evidence>
<dbReference type="Pfam" id="PF12368">
    <property type="entry name" value="Rhodanese_C"/>
    <property type="match status" value="1"/>
</dbReference>
<dbReference type="EC" id="1.14.-.-" evidence="1"/>
<dbReference type="PANTHER" id="PTHR43268">
    <property type="entry name" value="THIOSULFATE SULFURTRANSFERASE/RHODANESE-LIKE DOMAIN-CONTAINING PROTEIN 2"/>
    <property type="match status" value="1"/>
</dbReference>
<keyword evidence="1" id="KW-0560">Oxidoreductase</keyword>
<comment type="catalytic activity">
    <reaction evidence="1">
        <text>uridine(34) in tRNA + AH2 + O2 = 5-hydroxyuridine(34) in tRNA + A + H2O</text>
        <dbReference type="Rhea" id="RHEA:64224"/>
        <dbReference type="Rhea" id="RHEA-COMP:11727"/>
        <dbReference type="Rhea" id="RHEA-COMP:13381"/>
        <dbReference type="ChEBI" id="CHEBI:13193"/>
        <dbReference type="ChEBI" id="CHEBI:15377"/>
        <dbReference type="ChEBI" id="CHEBI:15379"/>
        <dbReference type="ChEBI" id="CHEBI:17499"/>
        <dbReference type="ChEBI" id="CHEBI:65315"/>
        <dbReference type="ChEBI" id="CHEBI:136877"/>
    </reaction>
</comment>